<feature type="region of interest" description="Disordered" evidence="4">
    <location>
        <begin position="1"/>
        <end position="41"/>
    </location>
</feature>
<organism evidence="5 6">
    <name type="scientific">Ditylenchus dipsaci</name>
    <dbReference type="NCBI Taxonomy" id="166011"/>
    <lineage>
        <taxon>Eukaryota</taxon>
        <taxon>Metazoa</taxon>
        <taxon>Ecdysozoa</taxon>
        <taxon>Nematoda</taxon>
        <taxon>Chromadorea</taxon>
        <taxon>Rhabditida</taxon>
        <taxon>Tylenchina</taxon>
        <taxon>Tylenchomorpha</taxon>
        <taxon>Sphaerularioidea</taxon>
        <taxon>Anguinidae</taxon>
        <taxon>Anguininae</taxon>
        <taxon>Ditylenchus</taxon>
    </lineage>
</organism>
<reference evidence="6" key="1">
    <citation type="submission" date="2022-11" db="UniProtKB">
        <authorList>
            <consortium name="WormBaseParasite"/>
        </authorList>
    </citation>
    <scope>IDENTIFICATION</scope>
</reference>
<accession>A0A915CR95</accession>
<keyword evidence="2 3" id="KW-0040">ANK repeat</keyword>
<proteinExistence type="predicted"/>
<dbReference type="AlphaFoldDB" id="A0A915CR95"/>
<evidence type="ECO:0000256" key="4">
    <source>
        <dbReference type="SAM" id="MobiDB-lite"/>
    </source>
</evidence>
<evidence type="ECO:0000256" key="1">
    <source>
        <dbReference type="ARBA" id="ARBA00022737"/>
    </source>
</evidence>
<evidence type="ECO:0000256" key="2">
    <source>
        <dbReference type="ARBA" id="ARBA00023043"/>
    </source>
</evidence>
<feature type="compositionally biased region" description="Polar residues" evidence="4">
    <location>
        <begin position="160"/>
        <end position="176"/>
    </location>
</feature>
<dbReference type="PROSITE" id="PS50088">
    <property type="entry name" value="ANK_REPEAT"/>
    <property type="match status" value="1"/>
</dbReference>
<dbReference type="Proteomes" id="UP000887574">
    <property type="component" value="Unplaced"/>
</dbReference>
<dbReference type="InterPro" id="IPR002110">
    <property type="entry name" value="Ankyrin_rpt"/>
</dbReference>
<dbReference type="PANTHER" id="PTHR46680:SF3">
    <property type="entry name" value="NF-KAPPA-B INHIBITOR CACTUS"/>
    <property type="match status" value="1"/>
</dbReference>
<dbReference type="GO" id="GO:0071356">
    <property type="term" value="P:cellular response to tumor necrosis factor"/>
    <property type="evidence" value="ECO:0007669"/>
    <property type="project" value="TreeGrafter"/>
</dbReference>
<dbReference type="WBParaSite" id="jg11765">
    <property type="protein sequence ID" value="jg11765"/>
    <property type="gene ID" value="jg11765"/>
</dbReference>
<name>A0A915CR95_9BILA</name>
<dbReference type="PANTHER" id="PTHR46680">
    <property type="entry name" value="NF-KAPPA-B INHIBITOR ALPHA"/>
    <property type="match status" value="1"/>
</dbReference>
<dbReference type="GO" id="GO:0005829">
    <property type="term" value="C:cytosol"/>
    <property type="evidence" value="ECO:0007669"/>
    <property type="project" value="TreeGrafter"/>
</dbReference>
<evidence type="ECO:0000313" key="6">
    <source>
        <dbReference type="WBParaSite" id="jg11765"/>
    </source>
</evidence>
<keyword evidence="5" id="KW-1185">Reference proteome</keyword>
<sequence length="454" mass="49921">MPRGPVRSEAVRATTRTPANNYHPYVSTASHGAAPQSGVADPSAYNSHNSFAYDCGVPYYYTNEGREYCLSNSSTPDTVNSDLGYGSATSPPYMIRGSYAGMQQNTMSYEGGKMGFEDLCSDMKSSAIGRLQAAKLDSAELPDSLCDFILKYSRRYTPSVDGSTSSRKTSWSTLEGNSPKGADHEQSAAPYGGVSDPGTPPHSAKLHNRCAQQFAAFTNGETPMVPKQVVKRPAKERLRAMIGNEDMDEAWAWTCKFIQESSECLSYQDHGGDTLLHIVVCQPNIDLAKIYALVEQMLKMESEMSRKPFDVPNKWGETPMFMAVQKRHNEVVDYLLEAGAWPNVQNSRPDREAPLHYAAARGMVDIVQTFVEQILQSRMHQRKISDHVCCGEMNSEIIEIFQSNLSEEAMAELVNKPDLCQETPMSALLTLANVDPEVSSKLGLTLITCGASSN</sequence>
<protein>
    <submittedName>
        <fullName evidence="6">Uncharacterized protein</fullName>
    </submittedName>
</protein>
<dbReference type="Gene3D" id="1.25.40.20">
    <property type="entry name" value="Ankyrin repeat-containing domain"/>
    <property type="match status" value="1"/>
</dbReference>
<dbReference type="PROSITE" id="PS50297">
    <property type="entry name" value="ANK_REP_REGION"/>
    <property type="match status" value="1"/>
</dbReference>
<dbReference type="Pfam" id="PF12796">
    <property type="entry name" value="Ank_2"/>
    <property type="match status" value="1"/>
</dbReference>
<feature type="region of interest" description="Disordered" evidence="4">
    <location>
        <begin position="157"/>
        <end position="205"/>
    </location>
</feature>
<dbReference type="InterPro" id="IPR051070">
    <property type="entry name" value="NF-kappa-B_inhibitor"/>
</dbReference>
<evidence type="ECO:0000256" key="3">
    <source>
        <dbReference type="PROSITE-ProRule" id="PRU00023"/>
    </source>
</evidence>
<dbReference type="SUPFAM" id="SSF48403">
    <property type="entry name" value="Ankyrin repeat"/>
    <property type="match status" value="1"/>
</dbReference>
<feature type="repeat" description="ANK" evidence="3">
    <location>
        <begin position="315"/>
        <end position="347"/>
    </location>
</feature>
<dbReference type="GO" id="GO:0051059">
    <property type="term" value="F:NF-kappaB binding"/>
    <property type="evidence" value="ECO:0007669"/>
    <property type="project" value="TreeGrafter"/>
</dbReference>
<keyword evidence="1" id="KW-0677">Repeat</keyword>
<dbReference type="SMART" id="SM00248">
    <property type="entry name" value="ANK"/>
    <property type="match status" value="3"/>
</dbReference>
<evidence type="ECO:0000313" key="5">
    <source>
        <dbReference type="Proteomes" id="UP000887574"/>
    </source>
</evidence>
<dbReference type="InterPro" id="IPR036770">
    <property type="entry name" value="Ankyrin_rpt-contain_sf"/>
</dbReference>